<reference evidence="2 3" key="1">
    <citation type="submission" date="2013-01" db="EMBL/GenBank/DDBJ databases">
        <authorList>
            <person name="Harkins D.M."/>
            <person name="Durkin A.S."/>
            <person name="Brinkac L.M."/>
            <person name="Haft D.H."/>
            <person name="Selengut J.D."/>
            <person name="Sanka R."/>
            <person name="DePew J."/>
            <person name="Purushe J."/>
            <person name="Hartskeerl R.A."/>
            <person name="Ahmed A."/>
            <person name="van der Linden H."/>
            <person name="Goris M.G.A."/>
            <person name="Vinetz J.M."/>
            <person name="Sutton G.G."/>
            <person name="Nierman W.C."/>
            <person name="Fouts D.E."/>
        </authorList>
    </citation>
    <scope>NUCLEOTIDE SEQUENCE [LARGE SCALE GENOMIC DNA]</scope>
    <source>
        <strain evidence="2 3">Brem 328</strain>
    </source>
</reference>
<gene>
    <name evidence="2" type="ORF">LEP1GSC056_3188</name>
</gene>
<dbReference type="InterPro" id="IPR009495">
    <property type="entry name" value="NrsF"/>
</dbReference>
<comment type="caution">
    <text evidence="2">The sequence shown here is derived from an EMBL/GenBank/DDBJ whole genome shotgun (WGS) entry which is preliminary data.</text>
</comment>
<organism evidence="2 3">
    <name type="scientific">Leptospira borgpetersenii str. Brem 328</name>
    <dbReference type="NCBI Taxonomy" id="1049780"/>
    <lineage>
        <taxon>Bacteria</taxon>
        <taxon>Pseudomonadati</taxon>
        <taxon>Spirochaetota</taxon>
        <taxon>Spirochaetia</taxon>
        <taxon>Leptospirales</taxon>
        <taxon>Leptospiraceae</taxon>
        <taxon>Leptospira</taxon>
    </lineage>
</organism>
<evidence type="ECO:0000313" key="2">
    <source>
        <dbReference type="EMBL" id="EMN16465.1"/>
    </source>
</evidence>
<feature type="transmembrane region" description="Helical" evidence="1">
    <location>
        <begin position="43"/>
        <end position="61"/>
    </location>
</feature>
<evidence type="ECO:0000313" key="3">
    <source>
        <dbReference type="Proteomes" id="UP000012166"/>
    </source>
</evidence>
<sequence length="226" mass="25894">MSNHSPKLGNFLCKEHKTMSHQEQTTESLIRKMAKEPPIRKNSWNWFVILGAVTLTSLYLLHLHPISSRFIHLPTLLPDFFWISLITLYSFWTLSQLRFPEESFTQTARFPLPLAFLWIFYSICMFVWDLIGDNKIDIHIGRCWIILSLSSILLAGSGILILKNGKPGNPVLAAAVLSVSNLAFANFCLKFICSDQSSFHILVSHVSTSLLLFLFGFFVFKNILKW</sequence>
<feature type="transmembrane region" description="Helical" evidence="1">
    <location>
        <begin position="143"/>
        <end position="162"/>
    </location>
</feature>
<dbReference type="Pfam" id="PF06532">
    <property type="entry name" value="NrsF"/>
    <property type="match status" value="1"/>
</dbReference>
<proteinExistence type="predicted"/>
<feature type="transmembrane region" description="Helical" evidence="1">
    <location>
        <begin position="168"/>
        <end position="189"/>
    </location>
</feature>
<dbReference type="Proteomes" id="UP000012166">
    <property type="component" value="Unassembled WGS sequence"/>
</dbReference>
<evidence type="ECO:0000256" key="1">
    <source>
        <dbReference type="SAM" id="Phobius"/>
    </source>
</evidence>
<name>A0ABC9SFC2_LEPBO</name>
<keyword evidence="1" id="KW-1133">Transmembrane helix</keyword>
<keyword evidence="1" id="KW-0812">Transmembrane</keyword>
<feature type="transmembrane region" description="Helical" evidence="1">
    <location>
        <begin position="201"/>
        <end position="220"/>
    </location>
</feature>
<feature type="transmembrane region" description="Helical" evidence="1">
    <location>
        <begin position="73"/>
        <end position="92"/>
    </location>
</feature>
<protein>
    <submittedName>
        <fullName evidence="2">PF06532 family protein</fullName>
    </submittedName>
</protein>
<dbReference type="EMBL" id="AHMS02000034">
    <property type="protein sequence ID" value="EMN16465.1"/>
    <property type="molecule type" value="Genomic_DNA"/>
</dbReference>
<dbReference type="AlphaFoldDB" id="A0ABC9SFC2"/>
<feature type="transmembrane region" description="Helical" evidence="1">
    <location>
        <begin position="112"/>
        <end position="131"/>
    </location>
</feature>
<keyword evidence="1" id="KW-0472">Membrane</keyword>
<accession>A0ABC9SFC2</accession>